<proteinExistence type="predicted"/>
<dbReference type="OrthoDB" id="2515550at2759"/>
<dbReference type="VEuPathDB" id="FungiDB:PSHT_08082"/>
<comment type="caution">
    <text evidence="1">The sequence shown here is derived from an EMBL/GenBank/DDBJ whole genome shotgun (WGS) entry which is preliminary data.</text>
</comment>
<keyword evidence="2" id="KW-1185">Reference proteome</keyword>
<reference evidence="2" key="2">
    <citation type="journal article" date="2018" name="BMC Genomics">
        <title>Genomic insights into host adaptation between the wheat stripe rust pathogen (Puccinia striiformis f. sp. tritici) and the barley stripe rust pathogen (Puccinia striiformis f. sp. hordei).</title>
        <authorList>
            <person name="Xia C."/>
            <person name="Wang M."/>
            <person name="Yin C."/>
            <person name="Cornejo O.E."/>
            <person name="Hulbert S.H."/>
            <person name="Chen X."/>
        </authorList>
    </citation>
    <scope>NUCLEOTIDE SEQUENCE [LARGE SCALE GENOMIC DNA]</scope>
    <source>
        <strain evidence="2">93TX-2</strain>
    </source>
</reference>
<accession>A0A2S4VSR1</accession>
<reference evidence="2" key="3">
    <citation type="journal article" date="2018" name="Mol. Plant Microbe Interact.">
        <title>Genome sequence resources for the wheat stripe rust pathogen (Puccinia striiformis f. sp. tritici) and the barley stripe rust pathogen (Puccinia striiformis f. sp. hordei).</title>
        <authorList>
            <person name="Xia C."/>
            <person name="Wang M."/>
            <person name="Yin C."/>
            <person name="Cornejo O.E."/>
            <person name="Hulbert S.H."/>
            <person name="Chen X."/>
        </authorList>
    </citation>
    <scope>NUCLEOTIDE SEQUENCE [LARGE SCALE GENOMIC DNA]</scope>
    <source>
        <strain evidence="2">93TX-2</strain>
    </source>
</reference>
<dbReference type="EMBL" id="PKSM01000103">
    <property type="protein sequence ID" value="POW12509.1"/>
    <property type="molecule type" value="Genomic_DNA"/>
</dbReference>
<evidence type="ECO:0000313" key="2">
    <source>
        <dbReference type="Proteomes" id="UP000238274"/>
    </source>
</evidence>
<protein>
    <submittedName>
        <fullName evidence="1">Uncharacterized protein</fullName>
    </submittedName>
</protein>
<dbReference type="Proteomes" id="UP000238274">
    <property type="component" value="Unassembled WGS sequence"/>
</dbReference>
<feature type="non-terminal residue" evidence="1">
    <location>
        <position position="503"/>
    </location>
</feature>
<sequence length="503" mass="58263">LRVAELRLENGEEAIWAWLYSTKLGISESLHQELMLQYWEPISSFIKSLARVFDPPMNQQDGIIIEELGSPESSNSLKEFTHPLWCLNSTFTRRRIPEWVLDLVKEVAQADIFSDGKSDTKAENLKKLLGSTLALRYSAPVFQVHFTRFTILPTTVVCPNQVLMTEAVIYFIVSYYKTNHHDNWKALFPQDTHFIDTLARSLKASTTKLQFSSEDHMIPMSGPRRLGTNAMAGNLEGPSNEKAHLIYILDKRKVLPSSASLDIIWAYISLFGFNHNSYTGAEVNPSYSTNILQHFEIWRSKNEQAILIEFESHNQLFTKERFHHEVSGMLDLLWILNSKLVKKTGLRTQNKTFLEEHQHLQMQFYDLLTLIDDSDWNKSFSQLPKHHNRKSIQEKLIKALGCDDNQEIYHQKGIENKINTTKKQLMLTEAAVEVMISYYWGRSPSKFLQLFQTQGLFVANLANLESRNHDFRNNPRSLIYEAVGEELNVLPWKNYFIPNAYQN</sequence>
<feature type="non-terminal residue" evidence="1">
    <location>
        <position position="1"/>
    </location>
</feature>
<evidence type="ECO:0000313" key="1">
    <source>
        <dbReference type="EMBL" id="POW12509.1"/>
    </source>
</evidence>
<dbReference type="AlphaFoldDB" id="A0A2S4VSR1"/>
<organism evidence="1 2">
    <name type="scientific">Puccinia striiformis</name>
    <dbReference type="NCBI Taxonomy" id="27350"/>
    <lineage>
        <taxon>Eukaryota</taxon>
        <taxon>Fungi</taxon>
        <taxon>Dikarya</taxon>
        <taxon>Basidiomycota</taxon>
        <taxon>Pucciniomycotina</taxon>
        <taxon>Pucciniomycetes</taxon>
        <taxon>Pucciniales</taxon>
        <taxon>Pucciniaceae</taxon>
        <taxon>Puccinia</taxon>
    </lineage>
</organism>
<gene>
    <name evidence="1" type="ORF">PSHT_08082</name>
</gene>
<reference evidence="1 2" key="1">
    <citation type="submission" date="2017-12" db="EMBL/GenBank/DDBJ databases">
        <title>Gene loss provides genomic basis for host adaptation in cereal stripe rust fungi.</title>
        <authorList>
            <person name="Xia C."/>
        </authorList>
    </citation>
    <scope>NUCLEOTIDE SEQUENCE [LARGE SCALE GENOMIC DNA]</scope>
    <source>
        <strain evidence="1 2">93TX-2</strain>
    </source>
</reference>
<name>A0A2S4VSR1_9BASI</name>
<dbReference type="VEuPathDB" id="FungiDB:PSTT_11157"/>